<protein>
    <submittedName>
        <fullName evidence="2">YibE/F family protein</fullName>
    </submittedName>
</protein>
<dbReference type="PANTHER" id="PTHR41771">
    <property type="entry name" value="MEMBRANE PROTEIN-RELATED"/>
    <property type="match status" value="1"/>
</dbReference>
<name>A0ABD7TTL0_9STAP</name>
<dbReference type="InterPro" id="IPR014564">
    <property type="entry name" value="UCP031503_TM"/>
</dbReference>
<dbReference type="AlphaFoldDB" id="A0ABD7TTL0"/>
<feature type="transmembrane region" description="Helical" evidence="1">
    <location>
        <begin position="36"/>
        <end position="69"/>
    </location>
</feature>
<proteinExistence type="predicted"/>
<feature type="transmembrane region" description="Helical" evidence="1">
    <location>
        <begin position="178"/>
        <end position="202"/>
    </location>
</feature>
<accession>A0ABD7TTL0</accession>
<feature type="transmembrane region" description="Helical" evidence="1">
    <location>
        <begin position="222"/>
        <end position="246"/>
    </location>
</feature>
<evidence type="ECO:0000313" key="3">
    <source>
        <dbReference type="Proteomes" id="UP001065705"/>
    </source>
</evidence>
<evidence type="ECO:0000313" key="2">
    <source>
        <dbReference type="EMBL" id="UXU57128.1"/>
    </source>
</evidence>
<evidence type="ECO:0000256" key="1">
    <source>
        <dbReference type="SAM" id="Phobius"/>
    </source>
</evidence>
<dbReference type="InterPro" id="IPR012507">
    <property type="entry name" value="YibE_F"/>
</dbReference>
<dbReference type="Proteomes" id="UP001065705">
    <property type="component" value="Chromosome"/>
</dbReference>
<dbReference type="Pfam" id="PF07907">
    <property type="entry name" value="YibE_F"/>
    <property type="match status" value="1"/>
</dbReference>
<dbReference type="PIRSF" id="PIRSF031503">
    <property type="entry name" value="UCP031503_mp"/>
    <property type="match status" value="1"/>
</dbReference>
<reference evidence="2" key="1">
    <citation type="submission" date="2022-03" db="EMBL/GenBank/DDBJ databases">
        <title>Comparative Genomics of East African Camel-Associated Staphylococcaceae spp.: Diversity and Inheritance of Traits Involved in Host-Pathogen Interactions.</title>
        <authorList>
            <person name="Akarsu H."/>
            <person name="Liljander A."/>
            <person name="Younan M."/>
            <person name="Brodard I."/>
            <person name="Glucks I."/>
            <person name="Labroussaa F."/>
            <person name="Overesch G."/>
            <person name="Kuhnert P."/>
            <person name="Perreten V."/>
            <person name="Drexler J.F."/>
            <person name="Corman V.M."/>
            <person name="Falquet L."/>
            <person name="Jores J."/>
        </authorList>
    </citation>
    <scope>NUCLEOTIDE SEQUENCE</scope>
    <source>
        <strain evidence="2">IVB6197</strain>
    </source>
</reference>
<sequence>MNAVVVLALILFLLMLIFGGKSGAIAFGTLFLNFILLVIAIIMMIFGIPIYIVTLIFCIIVAAINLFALNSFNIKTFAAFIASIVTTVIMLAAIYLSIHFGHLQGFTQEEQDETYIFSMNIGIDMEQFMIFVVILAVIAAVIDLAITISSPMYELHETNPSLSSRALFESGMRVGREILATSANTIYLAFIGGSMTLVFWFFNLHYHFGHLINAKLFVQELITIVLGGIAIAICIPITAAITAWLIHNHHRLPISFNSRT</sequence>
<feature type="transmembrane region" description="Helical" evidence="1">
    <location>
        <begin position="128"/>
        <end position="146"/>
    </location>
</feature>
<dbReference type="EMBL" id="CP094809">
    <property type="protein sequence ID" value="UXU57128.1"/>
    <property type="molecule type" value="Genomic_DNA"/>
</dbReference>
<feature type="transmembrane region" description="Helical" evidence="1">
    <location>
        <begin position="76"/>
        <end position="98"/>
    </location>
</feature>
<organism evidence="2 3">
    <name type="scientific">Staphylococcus agnetis</name>
    <dbReference type="NCBI Taxonomy" id="985762"/>
    <lineage>
        <taxon>Bacteria</taxon>
        <taxon>Bacillati</taxon>
        <taxon>Bacillota</taxon>
        <taxon>Bacilli</taxon>
        <taxon>Bacillales</taxon>
        <taxon>Staphylococcaceae</taxon>
        <taxon>Staphylococcus</taxon>
    </lineage>
</organism>
<dbReference type="RefSeq" id="WP_037564933.1">
    <property type="nucleotide sequence ID" value="NZ_CP094808.1"/>
</dbReference>
<keyword evidence="1" id="KW-1133">Transmembrane helix</keyword>
<dbReference type="PANTHER" id="PTHR41771:SF1">
    <property type="entry name" value="MEMBRANE PROTEIN"/>
    <property type="match status" value="1"/>
</dbReference>
<keyword evidence="1" id="KW-0812">Transmembrane</keyword>
<keyword evidence="1" id="KW-0472">Membrane</keyword>
<gene>
    <name evidence="2" type="ORF">MUA95_11405</name>
</gene>